<accession>A0ABZ1L3X9</accession>
<feature type="region of interest" description="Disordered" evidence="1">
    <location>
        <begin position="21"/>
        <end position="51"/>
    </location>
</feature>
<protein>
    <recommendedName>
        <fullName evidence="4">HEAT repeat domain-containing protein</fullName>
    </recommendedName>
</protein>
<evidence type="ECO:0000313" key="2">
    <source>
        <dbReference type="EMBL" id="WTR69196.1"/>
    </source>
</evidence>
<dbReference type="RefSeq" id="WP_406333899.1">
    <property type="nucleotide sequence ID" value="NZ_CP108188.1"/>
</dbReference>
<keyword evidence="3" id="KW-1185">Reference proteome</keyword>
<evidence type="ECO:0000313" key="3">
    <source>
        <dbReference type="Proteomes" id="UP001622594"/>
    </source>
</evidence>
<sequence length="591" mass="64687">MSAPYERPTLAPSLLAYAEGLRDATPDAPPLPGGLPLPDSAYPPRDPADARTARETRLALPGLLRPFLADPDPERAAVELERALAAIHVRDRAVFAAAAALPLPGDPDARSRARGLARCLTRQGTIVRAVAAGLGLLSRLGEPEDVPHLRTLGLLDRLGIHVVTTLDPLDRKAAALVWLLHRADDEELRAFAAALAAGNETAALDRLTRLPSTRRELDPHDARRVAEAIGLPGILRREPHRPGLLARALLLLTRMCSGRNCTVEIRAYDEAVALYEAVATHARLLRPDLDHRARLVSLALGLHSGTAHLLPWPEGRRRELITLLLDAAGEPETPPDLEGRRRAEWIRRTARHLRAARPGEPTDAPALRIEIAVPDPGDVDVVETRFLVDGRPLLPEVFGQGPGEPPEALLEAGALRAGPEPHEVRLAEAYCTEGCCGALYVTVRREGTHVVWDGWRRPYAPRGFPDLPAHRFDADAYDREIARAEQDRGWTWPARRTAWLIGAALRERPEILARWGLGRGWISTDFHTPDTTVVTFNGPPLAADGTPDTEQPIQQFLWYLPDDGTPPEQRAAAAVRRLAEENPRGYAEPPG</sequence>
<dbReference type="EMBL" id="CP108188">
    <property type="protein sequence ID" value="WTR69196.1"/>
    <property type="molecule type" value="Genomic_DNA"/>
</dbReference>
<evidence type="ECO:0008006" key="4">
    <source>
        <dbReference type="Google" id="ProtNLM"/>
    </source>
</evidence>
<dbReference type="Proteomes" id="UP001622594">
    <property type="component" value="Chromosome"/>
</dbReference>
<proteinExistence type="predicted"/>
<feature type="region of interest" description="Disordered" evidence="1">
    <location>
        <begin position="561"/>
        <end position="591"/>
    </location>
</feature>
<organism evidence="2 3">
    <name type="scientific">Streptomyces zaomyceticus</name>
    <dbReference type="NCBI Taxonomy" id="68286"/>
    <lineage>
        <taxon>Bacteria</taxon>
        <taxon>Bacillati</taxon>
        <taxon>Actinomycetota</taxon>
        <taxon>Actinomycetes</taxon>
        <taxon>Kitasatosporales</taxon>
        <taxon>Streptomycetaceae</taxon>
        <taxon>Streptomyces</taxon>
    </lineage>
</organism>
<gene>
    <name evidence="2" type="ORF">OG814_07930</name>
</gene>
<reference evidence="2 3" key="1">
    <citation type="submission" date="2022-10" db="EMBL/GenBank/DDBJ databases">
        <title>The complete genomes of actinobacterial strains from the NBC collection.</title>
        <authorList>
            <person name="Joergensen T.S."/>
            <person name="Alvarez Arevalo M."/>
            <person name="Sterndorff E.B."/>
            <person name="Faurdal D."/>
            <person name="Vuksanovic O."/>
            <person name="Mourched A.-S."/>
            <person name="Charusanti P."/>
            <person name="Shaw S."/>
            <person name="Blin K."/>
            <person name="Weber T."/>
        </authorList>
    </citation>
    <scope>NUCLEOTIDE SEQUENCE [LARGE SCALE GENOMIC DNA]</scope>
    <source>
        <strain evidence="2 3">NBC_00123</strain>
    </source>
</reference>
<name>A0ABZ1L3X9_9ACTN</name>
<evidence type="ECO:0000256" key="1">
    <source>
        <dbReference type="SAM" id="MobiDB-lite"/>
    </source>
</evidence>